<dbReference type="PROSITE" id="PS51935">
    <property type="entry name" value="NLPC_P60"/>
    <property type="match status" value="1"/>
</dbReference>
<accession>A0A0G0QML3</accession>
<evidence type="ECO:0000256" key="2">
    <source>
        <dbReference type="ARBA" id="ARBA00022670"/>
    </source>
</evidence>
<reference evidence="6 7" key="1">
    <citation type="journal article" date="2015" name="Nature">
        <title>rRNA introns, odd ribosomes, and small enigmatic genomes across a large radiation of phyla.</title>
        <authorList>
            <person name="Brown C.T."/>
            <person name="Hug L.A."/>
            <person name="Thomas B.C."/>
            <person name="Sharon I."/>
            <person name="Castelle C.J."/>
            <person name="Singh A."/>
            <person name="Wilkins M.J."/>
            <person name="Williams K.H."/>
            <person name="Banfield J.F."/>
        </authorList>
    </citation>
    <scope>NUCLEOTIDE SEQUENCE [LARGE SCALE GENOMIC DNA]</scope>
</reference>
<name>A0A0G0QML3_9BACT</name>
<dbReference type="AlphaFoldDB" id="A0A0G0QML3"/>
<comment type="caution">
    <text evidence="6">The sequence shown here is derived from an EMBL/GenBank/DDBJ whole genome shotgun (WGS) entry which is preliminary data.</text>
</comment>
<evidence type="ECO:0000313" key="7">
    <source>
        <dbReference type="Proteomes" id="UP000034881"/>
    </source>
</evidence>
<sequence length="136" mass="16148">MVLILDEFLKIPYNAKRYPRKKRVIDVFKGANCQLFVYEFLRCNGYDIPFDYRSSGLWEDQKFTKRVKSLKPFDILFFNKTSNSYGAHLGIYIGSDKVIHLSRVAGYAAVWGMEEFKKYDRYKYFLGAKRLKQKKV</sequence>
<dbReference type="SUPFAM" id="SSF54001">
    <property type="entry name" value="Cysteine proteinases"/>
    <property type="match status" value="1"/>
</dbReference>
<dbReference type="Pfam" id="PF00877">
    <property type="entry name" value="NLPC_P60"/>
    <property type="match status" value="1"/>
</dbReference>
<keyword evidence="2" id="KW-0645">Protease</keyword>
<dbReference type="EMBL" id="LBYB01000008">
    <property type="protein sequence ID" value="KKR41639.1"/>
    <property type="molecule type" value="Genomic_DNA"/>
</dbReference>
<protein>
    <submittedName>
        <fullName evidence="6">Cell wall-associated hydrolase</fullName>
    </submittedName>
</protein>
<dbReference type="Gene3D" id="3.90.1720.10">
    <property type="entry name" value="endopeptidase domain like (from Nostoc punctiforme)"/>
    <property type="match status" value="1"/>
</dbReference>
<dbReference type="GO" id="GO:0008234">
    <property type="term" value="F:cysteine-type peptidase activity"/>
    <property type="evidence" value="ECO:0007669"/>
    <property type="project" value="UniProtKB-KW"/>
</dbReference>
<proteinExistence type="inferred from homology"/>
<evidence type="ECO:0000259" key="5">
    <source>
        <dbReference type="PROSITE" id="PS51935"/>
    </source>
</evidence>
<dbReference type="InterPro" id="IPR038765">
    <property type="entry name" value="Papain-like_cys_pep_sf"/>
</dbReference>
<keyword evidence="4" id="KW-0788">Thiol protease</keyword>
<evidence type="ECO:0000256" key="3">
    <source>
        <dbReference type="ARBA" id="ARBA00022801"/>
    </source>
</evidence>
<feature type="domain" description="NlpC/P60" evidence="5">
    <location>
        <begin position="1"/>
        <end position="132"/>
    </location>
</feature>
<comment type="similarity">
    <text evidence="1">Belongs to the peptidase C40 family.</text>
</comment>
<dbReference type="InterPro" id="IPR000064">
    <property type="entry name" value="NLP_P60_dom"/>
</dbReference>
<evidence type="ECO:0000256" key="1">
    <source>
        <dbReference type="ARBA" id="ARBA00007074"/>
    </source>
</evidence>
<gene>
    <name evidence="6" type="ORF">UT77_C0008G0011</name>
</gene>
<keyword evidence="3 6" id="KW-0378">Hydrolase</keyword>
<evidence type="ECO:0000256" key="4">
    <source>
        <dbReference type="ARBA" id="ARBA00022807"/>
    </source>
</evidence>
<organism evidence="6 7">
    <name type="scientific">Candidatus Daviesbacteria bacterium GW2011_GWC2_40_12</name>
    <dbReference type="NCBI Taxonomy" id="1618431"/>
    <lineage>
        <taxon>Bacteria</taxon>
        <taxon>Candidatus Daviesiibacteriota</taxon>
    </lineage>
</organism>
<dbReference type="Proteomes" id="UP000034881">
    <property type="component" value="Unassembled WGS sequence"/>
</dbReference>
<evidence type="ECO:0000313" key="6">
    <source>
        <dbReference type="EMBL" id="KKR41639.1"/>
    </source>
</evidence>
<dbReference type="GO" id="GO:0006508">
    <property type="term" value="P:proteolysis"/>
    <property type="evidence" value="ECO:0007669"/>
    <property type="project" value="UniProtKB-KW"/>
</dbReference>